<dbReference type="GO" id="GO:0004523">
    <property type="term" value="F:RNA-DNA hybrid ribonuclease activity"/>
    <property type="evidence" value="ECO:0007669"/>
    <property type="project" value="UniProtKB-EC"/>
</dbReference>
<keyword evidence="11" id="KW-0694">RNA-binding</keyword>
<dbReference type="PROSITE" id="PS50878">
    <property type="entry name" value="RT_POL"/>
    <property type="match status" value="1"/>
</dbReference>
<evidence type="ECO:0000256" key="7">
    <source>
        <dbReference type="ARBA" id="ARBA00022695"/>
    </source>
</evidence>
<dbReference type="KEGG" id="vpo:Kpol_1035p3"/>
<dbReference type="EC" id="2.7.7.49" evidence="4"/>
<evidence type="ECO:0000256" key="10">
    <source>
        <dbReference type="ARBA" id="ARBA00022801"/>
    </source>
</evidence>
<keyword evidence="5" id="KW-0963">Cytoplasm</keyword>
<dbReference type="GO" id="GO:0005634">
    <property type="term" value="C:nucleus"/>
    <property type="evidence" value="ECO:0007669"/>
    <property type="project" value="UniProtKB-SubCell"/>
</dbReference>
<keyword evidence="8" id="KW-0540">Nuclease</keyword>
<evidence type="ECO:0000313" key="19">
    <source>
        <dbReference type="EMBL" id="EDO17191.1"/>
    </source>
</evidence>
<evidence type="ECO:0000256" key="1">
    <source>
        <dbReference type="ARBA" id="ARBA00000077"/>
    </source>
</evidence>
<evidence type="ECO:0000259" key="18">
    <source>
        <dbReference type="PROSITE" id="PS50994"/>
    </source>
</evidence>
<dbReference type="OMA" id="IVHTHEV"/>
<keyword evidence="6" id="KW-0808">Transferase</keyword>
<dbReference type="AlphaFoldDB" id="A7TKG9"/>
<comment type="function">
    <text evidence="15">Integrase (IN) targets the VLP to the nucleus, where a subparticle preintegration complex (PIC) containing at least integrase and the newly synthesized dsDNA copy of the retrotransposon must transit the nuclear membrane. Once in the nucleus, integrase performs the integration of the dsDNA into the host genome.</text>
</comment>
<dbReference type="Pfam" id="PF17917">
    <property type="entry name" value="RT_RNaseH"/>
    <property type="match status" value="1"/>
</dbReference>
<evidence type="ECO:0000256" key="4">
    <source>
        <dbReference type="ARBA" id="ARBA00012493"/>
    </source>
</evidence>
<comment type="catalytic activity">
    <reaction evidence="1">
        <text>Endonucleolytic cleavage to 5'-phosphomonoester.</text>
        <dbReference type="EC" id="3.1.26.4"/>
    </reaction>
</comment>
<evidence type="ECO:0000256" key="11">
    <source>
        <dbReference type="ARBA" id="ARBA00022884"/>
    </source>
</evidence>
<dbReference type="PhylomeDB" id="A7TKG9"/>
<feature type="domain" description="Integrase catalytic" evidence="18">
    <location>
        <begin position="820"/>
        <end position="984"/>
    </location>
</feature>
<dbReference type="Gene3D" id="2.40.70.10">
    <property type="entry name" value="Acid Proteases"/>
    <property type="match status" value="1"/>
</dbReference>
<dbReference type="Proteomes" id="UP000000267">
    <property type="component" value="Unassembled WGS sequence"/>
</dbReference>
<evidence type="ECO:0000256" key="14">
    <source>
        <dbReference type="ARBA" id="ARBA00025590"/>
    </source>
</evidence>
<dbReference type="RefSeq" id="XP_001645049.1">
    <property type="nucleotide sequence ID" value="XM_001644999.1"/>
</dbReference>
<comment type="subcellular location">
    <subcellularLocation>
        <location evidence="3">Cytoplasm</location>
    </subcellularLocation>
    <subcellularLocation>
        <location evidence="2">Nucleus</location>
    </subcellularLocation>
</comment>
<dbReference type="InterPro" id="IPR021109">
    <property type="entry name" value="Peptidase_aspartic_dom_sf"/>
</dbReference>
<dbReference type="PROSITE" id="PS50994">
    <property type="entry name" value="INTEGRASE"/>
    <property type="match status" value="1"/>
</dbReference>
<dbReference type="InterPro" id="IPR000477">
    <property type="entry name" value="RT_dom"/>
</dbReference>
<dbReference type="InterPro" id="IPR036397">
    <property type="entry name" value="RNaseH_sf"/>
</dbReference>
<feature type="region of interest" description="Disordered" evidence="16">
    <location>
        <begin position="668"/>
        <end position="694"/>
    </location>
</feature>
<dbReference type="GO" id="GO:0015074">
    <property type="term" value="P:DNA integration"/>
    <property type="evidence" value="ECO:0007669"/>
    <property type="project" value="InterPro"/>
</dbReference>
<dbReference type="eggNOG" id="KOG0017">
    <property type="taxonomic scope" value="Eukaryota"/>
</dbReference>
<dbReference type="GO" id="GO:0005737">
    <property type="term" value="C:cytoplasm"/>
    <property type="evidence" value="ECO:0007669"/>
    <property type="project" value="UniProtKB-SubCell"/>
</dbReference>
<dbReference type="GeneID" id="5545394"/>
<dbReference type="SUPFAM" id="SSF53098">
    <property type="entry name" value="Ribonuclease H-like"/>
    <property type="match status" value="1"/>
</dbReference>
<reference evidence="19 20" key="1">
    <citation type="journal article" date="2007" name="Proc. Natl. Acad. Sci. U.S.A.">
        <title>Independent sorting-out of thousands of duplicated gene pairs in two yeast species descended from a whole-genome duplication.</title>
        <authorList>
            <person name="Scannell D.R."/>
            <person name="Frank A.C."/>
            <person name="Conant G.C."/>
            <person name="Byrne K.P."/>
            <person name="Woolfit M."/>
            <person name="Wolfe K.H."/>
        </authorList>
    </citation>
    <scope>NUCLEOTIDE SEQUENCE [LARGE SCALE GENOMIC DNA]</scope>
    <source>
        <strain evidence="20">ATCC 22028 / DSM 70294 / BCRC 21397 / CBS 2163 / NBRC 10782 / NRRL Y-8283 / UCD 57-17</strain>
    </source>
</reference>
<dbReference type="EMBL" id="DS480408">
    <property type="protein sequence ID" value="EDO17191.1"/>
    <property type="molecule type" value="Genomic_DNA"/>
</dbReference>
<keyword evidence="7" id="KW-0548">Nucleotidyltransferase</keyword>
<gene>
    <name evidence="19" type="ORF">Kpol_1035p3</name>
</gene>
<dbReference type="PANTHER" id="PTHR37984">
    <property type="entry name" value="PROTEIN CBG26694"/>
    <property type="match status" value="1"/>
</dbReference>
<evidence type="ECO:0000259" key="17">
    <source>
        <dbReference type="PROSITE" id="PS50878"/>
    </source>
</evidence>
<evidence type="ECO:0000256" key="2">
    <source>
        <dbReference type="ARBA" id="ARBA00004123"/>
    </source>
</evidence>
<dbReference type="GO" id="GO:0003964">
    <property type="term" value="F:RNA-directed DNA polymerase activity"/>
    <property type="evidence" value="ECO:0007669"/>
    <property type="project" value="UniProtKB-KW"/>
</dbReference>
<protein>
    <recommendedName>
        <fullName evidence="4">RNA-directed DNA polymerase</fullName>
        <ecNumber evidence="4">2.7.7.49</ecNumber>
    </recommendedName>
</protein>
<evidence type="ECO:0000256" key="16">
    <source>
        <dbReference type="SAM" id="MobiDB-lite"/>
    </source>
</evidence>
<feature type="domain" description="Reverse transcriptase" evidence="17">
    <location>
        <begin position="236"/>
        <end position="415"/>
    </location>
</feature>
<dbReference type="InParanoid" id="A7TKG9"/>
<dbReference type="Pfam" id="PF00078">
    <property type="entry name" value="RVT_1"/>
    <property type="match status" value="1"/>
</dbReference>
<dbReference type="InterPro" id="IPR012337">
    <property type="entry name" value="RNaseH-like_sf"/>
</dbReference>
<dbReference type="Gene3D" id="3.30.420.10">
    <property type="entry name" value="Ribonuclease H-like superfamily/Ribonuclease H"/>
    <property type="match status" value="1"/>
</dbReference>
<dbReference type="PANTHER" id="PTHR37984:SF5">
    <property type="entry name" value="PROTEIN NYNRIN-LIKE"/>
    <property type="match status" value="1"/>
</dbReference>
<evidence type="ECO:0000256" key="13">
    <source>
        <dbReference type="ARBA" id="ARBA00023242"/>
    </source>
</evidence>
<evidence type="ECO:0000256" key="9">
    <source>
        <dbReference type="ARBA" id="ARBA00022759"/>
    </source>
</evidence>
<dbReference type="InterPro" id="IPR043502">
    <property type="entry name" value="DNA/RNA_pol_sf"/>
</dbReference>
<dbReference type="Gene3D" id="3.10.10.10">
    <property type="entry name" value="HIV Type 1 Reverse Transcriptase, subunit A, domain 1"/>
    <property type="match status" value="1"/>
</dbReference>
<dbReference type="SUPFAM" id="SSF56672">
    <property type="entry name" value="DNA/RNA polymerases"/>
    <property type="match status" value="1"/>
</dbReference>
<name>A7TKG9_VANPO</name>
<evidence type="ECO:0000256" key="3">
    <source>
        <dbReference type="ARBA" id="ARBA00004496"/>
    </source>
</evidence>
<dbReference type="Gene3D" id="3.30.70.270">
    <property type="match status" value="2"/>
</dbReference>
<evidence type="ECO:0000313" key="20">
    <source>
        <dbReference type="Proteomes" id="UP000000267"/>
    </source>
</evidence>
<dbReference type="InterPro" id="IPR043128">
    <property type="entry name" value="Rev_trsase/Diguanyl_cyclase"/>
</dbReference>
<dbReference type="InterPro" id="IPR001584">
    <property type="entry name" value="Integrase_cat-core"/>
</dbReference>
<evidence type="ECO:0000256" key="8">
    <source>
        <dbReference type="ARBA" id="ARBA00022722"/>
    </source>
</evidence>
<feature type="compositionally biased region" description="Low complexity" evidence="16">
    <location>
        <begin position="668"/>
        <end position="687"/>
    </location>
</feature>
<dbReference type="GO" id="GO:0003723">
    <property type="term" value="F:RNA binding"/>
    <property type="evidence" value="ECO:0007669"/>
    <property type="project" value="UniProtKB-KW"/>
</dbReference>
<dbReference type="OrthoDB" id="4096693at2759"/>
<evidence type="ECO:0000256" key="6">
    <source>
        <dbReference type="ARBA" id="ARBA00022679"/>
    </source>
</evidence>
<evidence type="ECO:0000256" key="5">
    <source>
        <dbReference type="ARBA" id="ARBA00022490"/>
    </source>
</evidence>
<accession>A7TKG9</accession>
<dbReference type="InterPro" id="IPR041373">
    <property type="entry name" value="RT_RNaseH"/>
</dbReference>
<keyword evidence="20" id="KW-1185">Reference proteome</keyword>
<evidence type="ECO:0000256" key="15">
    <source>
        <dbReference type="ARBA" id="ARBA00025615"/>
    </source>
</evidence>
<keyword evidence="12" id="KW-0695">RNA-directed DNA polymerase</keyword>
<keyword evidence="10" id="KW-0378">Hydrolase</keyword>
<dbReference type="InterPro" id="IPR050951">
    <property type="entry name" value="Retrovirus_Pol_polyprotein"/>
</dbReference>
<dbReference type="HOGENOM" id="CLU_009798_0_0_1"/>
<sequence length="1130" mass="129429">MSRMSSLLLNPLMILLENQKNQKEPQPLYRKFRRGLKESDTLIVLDTGADTNFTYSNLWSKNDSITLQDLHISKEKSRSCIPLTVTPAFGVSLVINQQVFLRIRIGTATICDWFYLIPQKRSHIILGKPLLKKLHYQLSPSCESLTIADTTIDVTRFPGISATSTLLQISKTPFLKSLKTKFPTVFSSNFSLDLHHDFLAHVNLINFPYTTPKAYFTSGLRREAIKKYVNQSLENGLIEPLSPDELVAVSPVFALPQSSEKIRIITDLRKVNKCLQYTPRPIPTTQSILSELSHHTVFSAFDIRKAYQQLPLTGDKLGIITEFGTYKFTRMPYGLASAPYWWGEFLQRIINDISIPTTTVIRYYYDDILVASQDHDEHYQVVLKLFEALHRHGLSISEEKIQLASDTVIFLGYEISQNRVSLESSKIETIRKWPLPTTKEAILKFIGFINYLRNFIPDTSERLRPFYDVLDKKLTPTLPPPHILIPNLTPSFNLFKQLITRSLTLKLFDPQAPTIIFSDASLKGGASIILQPEVHNNTTLLFPISFLSVRFNPTQQRYSTVERELFSVLHALNKGELLLSPDVTVYTDNKGIISIGNSDRNTHPRFTKYLDLVNGHRVKWKYLPGAKNLLADYLSRFGLDDQPYLDLEQLQQFAVDIPTSNLTLLSADSDAETSSTTNPEPSTEAPNSDNTTDPDYVIDNVNSLTLSQLLEIQKLLADKISSIPPIFSKIIDRFYYTSGNLYINMDSILFRVVIDKDYMDVATKLHALYHCTHRVLQLAMADEKLWNPNSNLLLLDVVRLCSRCETYEKFSDLPIELPEIHRTPVFSRWHLDFAGPLPAHNGYKYFLLAADYTSNLILVRPLAEQSFTSVYDLIFDIYATFGRPHMLVTDNGSPFANNIVPTIAAHLKIKYYQSSAYHPRGNSKAERSVKMIKEVIKKMDPKYEKWTSNLSIAAHIVNNTKMIYGYAPREIAFGVPARKIGTEYLQAVESILNAEDKPPEDMATTENVHLSLMRHRNTRTIRSKTMDERVKVRELLRNARKDTDKYVPYTRGEVVYRYRPKRNKFEPTWDGPYYIHEVLGKNTYKLRNWDGSVREATYDGSKLKPAYSYYGSPIRTAAEYTRVYGDKERK</sequence>
<dbReference type="CDD" id="cd01647">
    <property type="entry name" value="RT_LTR"/>
    <property type="match status" value="1"/>
</dbReference>
<comment type="function">
    <text evidence="14">Reverse transcriptase/ribonuclease H (RT) is a multifunctional enzyme that catalyzes the conversion of the retro-elements RNA genome into dsDNA within the VLP. The enzyme displays a DNA polymerase activity that can copy either DNA or RNA templates, and a ribonuclease H (RNase H) activity that cleaves the RNA strand of RNA-DNA heteroduplexes during plus-strand synthesis and hydrolyzes RNA primers. The conversion leads to a linear dsDNA copy of the retrotransposon that includes long terminal repeats (LTRs) at both ends.</text>
</comment>
<organism evidence="20">
    <name type="scientific">Vanderwaltozyma polyspora (strain ATCC 22028 / DSM 70294 / BCRC 21397 / CBS 2163 / NBRC 10782 / NRRL Y-8283 / UCD 57-17)</name>
    <name type="common">Kluyveromyces polysporus</name>
    <dbReference type="NCBI Taxonomy" id="436907"/>
    <lineage>
        <taxon>Eukaryota</taxon>
        <taxon>Fungi</taxon>
        <taxon>Dikarya</taxon>
        <taxon>Ascomycota</taxon>
        <taxon>Saccharomycotina</taxon>
        <taxon>Saccharomycetes</taxon>
        <taxon>Saccharomycetales</taxon>
        <taxon>Saccharomycetaceae</taxon>
        <taxon>Vanderwaltozyma</taxon>
    </lineage>
</organism>
<evidence type="ECO:0000256" key="12">
    <source>
        <dbReference type="ARBA" id="ARBA00022918"/>
    </source>
</evidence>
<keyword evidence="13" id="KW-0539">Nucleus</keyword>
<proteinExistence type="predicted"/>
<keyword evidence="9" id="KW-0255">Endonuclease</keyword>
<dbReference type="Pfam" id="PF00665">
    <property type="entry name" value="rve"/>
    <property type="match status" value="1"/>
</dbReference>